<evidence type="ECO:0000313" key="3">
    <source>
        <dbReference type="Proteomes" id="UP000016930"/>
    </source>
</evidence>
<dbReference type="AlphaFoldDB" id="M2QCU5"/>
<protein>
    <submittedName>
        <fullName evidence="2">Uncharacterized protein</fullName>
    </submittedName>
</protein>
<sequence length="597" mass="65846">MFKRPRDIFDSPASSSPPFKRARSSLPPSSPLKESSPLKGSSSPFYSRTPYQQPSDSPTNPLGLNRIIAPQGSSHRSLPCATSFSKHLTLRCQLVLSESLKAGNAPHAKGKGKARARDKPQDAGEGVYRVVQVPPNYTFRHLHQLILYLFASDARLSALVSSSRSRRRSSRLTEKPFLRAQATAQQPARGTKRKAEELDTDEEDVDGPSGSQDVFTSATPGHVFDVLDCVRTYHSAYRPGVVKPGTGATRVRLSSVRDRSLFPDVFERQQDRALMEHARATPAEAEEDVFGPTKCTTPIAEEDEEDLREWAWERETDLMVGDVWAAGLDPQTAIIYHHTRTTAIHITLDPKPPRPQKGSSNNPSILRARGTASPSALRIADLLPRDSILTGEGTDDTVLSDAGRLRIWNTPGVFLRFLVREAGASAPAPPEPDLYVVEASPMPASSPARPLPLTHAHTFSSPPSSERRARASSVMSARSARWELELGFDALPEDTPQPKRAAQQRRMARTSMRLERLNESGLGELSDDDTDKEEDELAGDDGEGETEKKAEAEPARTKAASVKKPKLEDEEDDNEEEVDQLRDDDWDPFGDGEELDW</sequence>
<feature type="compositionally biased region" description="Acidic residues" evidence="1">
    <location>
        <begin position="568"/>
        <end position="597"/>
    </location>
</feature>
<reference evidence="2 3" key="1">
    <citation type="journal article" date="2012" name="Proc. Natl. Acad. Sci. U.S.A.">
        <title>Comparative genomics of Ceriporiopsis subvermispora and Phanerochaete chrysosporium provide insight into selective ligninolysis.</title>
        <authorList>
            <person name="Fernandez-Fueyo E."/>
            <person name="Ruiz-Duenas F.J."/>
            <person name="Ferreira P."/>
            <person name="Floudas D."/>
            <person name="Hibbett D.S."/>
            <person name="Canessa P."/>
            <person name="Larrondo L.F."/>
            <person name="James T.Y."/>
            <person name="Seelenfreund D."/>
            <person name="Lobos S."/>
            <person name="Polanco R."/>
            <person name="Tello M."/>
            <person name="Honda Y."/>
            <person name="Watanabe T."/>
            <person name="Watanabe T."/>
            <person name="Ryu J.S."/>
            <person name="Kubicek C.P."/>
            <person name="Schmoll M."/>
            <person name="Gaskell J."/>
            <person name="Hammel K.E."/>
            <person name="St John F.J."/>
            <person name="Vanden Wymelenberg A."/>
            <person name="Sabat G."/>
            <person name="Splinter BonDurant S."/>
            <person name="Syed K."/>
            <person name="Yadav J.S."/>
            <person name="Doddapaneni H."/>
            <person name="Subramanian V."/>
            <person name="Lavin J.L."/>
            <person name="Oguiza J.A."/>
            <person name="Perez G."/>
            <person name="Pisabarro A.G."/>
            <person name="Ramirez L."/>
            <person name="Santoyo F."/>
            <person name="Master E."/>
            <person name="Coutinho P.M."/>
            <person name="Henrissat B."/>
            <person name="Lombard V."/>
            <person name="Magnuson J.K."/>
            <person name="Kuees U."/>
            <person name="Hori C."/>
            <person name="Igarashi K."/>
            <person name="Samejima M."/>
            <person name="Held B.W."/>
            <person name="Barry K.W."/>
            <person name="LaButti K.M."/>
            <person name="Lapidus A."/>
            <person name="Lindquist E.A."/>
            <person name="Lucas S.M."/>
            <person name="Riley R."/>
            <person name="Salamov A.A."/>
            <person name="Hoffmeister D."/>
            <person name="Schwenk D."/>
            <person name="Hadar Y."/>
            <person name="Yarden O."/>
            <person name="de Vries R.P."/>
            <person name="Wiebenga A."/>
            <person name="Stenlid J."/>
            <person name="Eastwood D."/>
            <person name="Grigoriev I.V."/>
            <person name="Berka R.M."/>
            <person name="Blanchette R.A."/>
            <person name="Kersten P."/>
            <person name="Martinez A.T."/>
            <person name="Vicuna R."/>
            <person name="Cullen D."/>
        </authorList>
    </citation>
    <scope>NUCLEOTIDE SEQUENCE [LARGE SCALE GENOMIC DNA]</scope>
    <source>
        <strain evidence="2 3">B</strain>
    </source>
</reference>
<keyword evidence="3" id="KW-1185">Reference proteome</keyword>
<dbReference type="Proteomes" id="UP000016930">
    <property type="component" value="Unassembled WGS sequence"/>
</dbReference>
<proteinExistence type="predicted"/>
<dbReference type="OrthoDB" id="2940229at2759"/>
<feature type="compositionally biased region" description="Acidic residues" evidence="1">
    <location>
        <begin position="525"/>
        <end position="544"/>
    </location>
</feature>
<organism evidence="2 3">
    <name type="scientific">Ceriporiopsis subvermispora (strain B)</name>
    <name type="common">White-rot fungus</name>
    <name type="synonym">Gelatoporia subvermispora</name>
    <dbReference type="NCBI Taxonomy" id="914234"/>
    <lineage>
        <taxon>Eukaryota</taxon>
        <taxon>Fungi</taxon>
        <taxon>Dikarya</taxon>
        <taxon>Basidiomycota</taxon>
        <taxon>Agaricomycotina</taxon>
        <taxon>Agaricomycetes</taxon>
        <taxon>Polyporales</taxon>
        <taxon>Gelatoporiaceae</taxon>
        <taxon>Gelatoporia</taxon>
    </lineage>
</organism>
<evidence type="ECO:0000256" key="1">
    <source>
        <dbReference type="SAM" id="MobiDB-lite"/>
    </source>
</evidence>
<feature type="region of interest" description="Disordered" evidence="1">
    <location>
        <begin position="1"/>
        <end position="76"/>
    </location>
</feature>
<dbReference type="HOGENOM" id="CLU_019697_0_0_1"/>
<feature type="compositionally biased region" description="Low complexity" evidence="1">
    <location>
        <begin position="441"/>
        <end position="452"/>
    </location>
</feature>
<feature type="compositionally biased region" description="Low complexity" evidence="1">
    <location>
        <begin position="24"/>
        <end position="44"/>
    </location>
</feature>
<dbReference type="EMBL" id="KB445802">
    <property type="protein sequence ID" value="EMD34843.1"/>
    <property type="molecule type" value="Genomic_DNA"/>
</dbReference>
<feature type="compositionally biased region" description="Polar residues" evidence="1">
    <location>
        <begin position="45"/>
        <end position="62"/>
    </location>
</feature>
<accession>M2QCU5</accession>
<dbReference type="STRING" id="914234.M2QCU5"/>
<feature type="region of interest" description="Disordered" evidence="1">
    <location>
        <begin position="441"/>
        <end position="473"/>
    </location>
</feature>
<feature type="region of interest" description="Disordered" evidence="1">
    <location>
        <begin position="161"/>
        <end position="217"/>
    </location>
</feature>
<feature type="compositionally biased region" description="Basic and acidic residues" evidence="1">
    <location>
        <begin position="545"/>
        <end position="556"/>
    </location>
</feature>
<feature type="region of interest" description="Disordered" evidence="1">
    <location>
        <begin position="489"/>
        <end position="597"/>
    </location>
</feature>
<name>M2QCU5_CERS8</name>
<gene>
    <name evidence="2" type="ORF">CERSUDRAFT_75744</name>
</gene>
<feature type="region of interest" description="Disordered" evidence="1">
    <location>
        <begin position="347"/>
        <end position="372"/>
    </location>
</feature>
<evidence type="ECO:0000313" key="2">
    <source>
        <dbReference type="EMBL" id="EMD34843.1"/>
    </source>
</evidence>